<dbReference type="AlphaFoldDB" id="A0AAD1ZTX7"/>
<proteinExistence type="predicted"/>
<evidence type="ECO:0000313" key="1">
    <source>
        <dbReference type="EMBL" id="CAI9775801.1"/>
    </source>
</evidence>
<dbReference type="EMBL" id="OU503049">
    <property type="protein sequence ID" value="CAI9775801.1"/>
    <property type="molecule type" value="Genomic_DNA"/>
</dbReference>
<accession>A0AAD1ZTX7</accession>
<evidence type="ECO:0000313" key="2">
    <source>
        <dbReference type="Proteomes" id="UP000834106"/>
    </source>
</evidence>
<name>A0AAD1ZTX7_9LAMI</name>
<keyword evidence="2" id="KW-1185">Reference proteome</keyword>
<sequence>MKHLISEARDGEGLVAHDLFATFETVFKGVVVMKNNASCRVARIGTVKLKLLDGTIRTLGQGCAEFIRVNQHKFSTMVDILLGTIPLRAHKWSDLKNTVQWSSGDIDNAALLPSPAVSLYSIARDGHNRKGYVDADFVEHALSGVEGV</sequence>
<reference evidence="1" key="1">
    <citation type="submission" date="2023-05" db="EMBL/GenBank/DDBJ databases">
        <authorList>
            <person name="Huff M."/>
        </authorList>
    </citation>
    <scope>NUCLEOTIDE SEQUENCE</scope>
</reference>
<organism evidence="1 2">
    <name type="scientific">Fraxinus pennsylvanica</name>
    <dbReference type="NCBI Taxonomy" id="56036"/>
    <lineage>
        <taxon>Eukaryota</taxon>
        <taxon>Viridiplantae</taxon>
        <taxon>Streptophyta</taxon>
        <taxon>Embryophyta</taxon>
        <taxon>Tracheophyta</taxon>
        <taxon>Spermatophyta</taxon>
        <taxon>Magnoliopsida</taxon>
        <taxon>eudicotyledons</taxon>
        <taxon>Gunneridae</taxon>
        <taxon>Pentapetalae</taxon>
        <taxon>asterids</taxon>
        <taxon>lamiids</taxon>
        <taxon>Lamiales</taxon>
        <taxon>Oleaceae</taxon>
        <taxon>Oleeae</taxon>
        <taxon>Fraxinus</taxon>
    </lineage>
</organism>
<protein>
    <submittedName>
        <fullName evidence="1">Uncharacterized protein</fullName>
    </submittedName>
</protein>
<dbReference type="Proteomes" id="UP000834106">
    <property type="component" value="Chromosome 14"/>
</dbReference>
<gene>
    <name evidence="1" type="ORF">FPE_LOCUS23231</name>
</gene>